<keyword evidence="1" id="KW-0805">Transcription regulation</keyword>
<dbReference type="RefSeq" id="WP_003887220.1">
    <property type="nucleotide sequence ID" value="NZ_ANBO01000001.1"/>
</dbReference>
<dbReference type="InterPro" id="IPR001647">
    <property type="entry name" value="HTH_TetR"/>
</dbReference>
<evidence type="ECO:0000313" key="7">
    <source>
        <dbReference type="Proteomes" id="UP000325690"/>
    </source>
</evidence>
<dbReference type="PROSITE" id="PS01081">
    <property type="entry name" value="HTH_TETR_1"/>
    <property type="match status" value="1"/>
</dbReference>
<keyword evidence="7" id="KW-1185">Reference proteome</keyword>
<organism evidence="6 7">
    <name type="scientific">Mycolicibacterium phlei DSM 43239 = CCUG 21000</name>
    <dbReference type="NCBI Taxonomy" id="1226750"/>
    <lineage>
        <taxon>Bacteria</taxon>
        <taxon>Bacillati</taxon>
        <taxon>Actinomycetota</taxon>
        <taxon>Actinomycetes</taxon>
        <taxon>Mycobacteriales</taxon>
        <taxon>Mycobacteriaceae</taxon>
        <taxon>Mycolicibacterium</taxon>
    </lineage>
</organism>
<dbReference type="Pfam" id="PF16925">
    <property type="entry name" value="TetR_C_13"/>
    <property type="match status" value="1"/>
</dbReference>
<dbReference type="SUPFAM" id="SSF48498">
    <property type="entry name" value="Tetracyclin repressor-like, C-terminal domain"/>
    <property type="match status" value="1"/>
</dbReference>
<accession>A0A5N5VD65</accession>
<dbReference type="PROSITE" id="PS50977">
    <property type="entry name" value="HTH_TETR_2"/>
    <property type="match status" value="1"/>
</dbReference>
<dbReference type="Gene3D" id="1.10.357.10">
    <property type="entry name" value="Tetracycline Repressor, domain 2"/>
    <property type="match status" value="1"/>
</dbReference>
<dbReference type="PANTHER" id="PTHR47506">
    <property type="entry name" value="TRANSCRIPTIONAL REGULATORY PROTEIN"/>
    <property type="match status" value="1"/>
</dbReference>
<sequence length="193" mass="21181">MPRPRQFDEAAVIAEARDVFWTRGYASTSLEDLTTATGLGKGSLYGAFGDKRGLFLRALDAFVADALGAIRRDLQDPRRDAYDRLVRHIRAQVRAVTGDRELRGCMMAKSAAELAGTDETVERTVERAYAEWRTLLADCIDQAQRDGAIDADRDPQALATVVLSFLRGLEALHKGGARPAQLTAAADEFIELL</sequence>
<evidence type="ECO:0000313" key="6">
    <source>
        <dbReference type="EMBL" id="KAB7759903.1"/>
    </source>
</evidence>
<comment type="caution">
    <text evidence="6">The sequence shown here is derived from an EMBL/GenBank/DDBJ whole genome shotgun (WGS) entry which is preliminary data.</text>
</comment>
<keyword evidence="3" id="KW-0804">Transcription</keyword>
<dbReference type="Proteomes" id="UP000325690">
    <property type="component" value="Unassembled WGS sequence"/>
</dbReference>
<dbReference type="GO" id="GO:0003677">
    <property type="term" value="F:DNA binding"/>
    <property type="evidence" value="ECO:0007669"/>
    <property type="project" value="UniProtKB-UniRule"/>
</dbReference>
<evidence type="ECO:0000256" key="3">
    <source>
        <dbReference type="ARBA" id="ARBA00023163"/>
    </source>
</evidence>
<dbReference type="EMBL" id="ANBP01000001">
    <property type="protein sequence ID" value="KAB7759903.1"/>
    <property type="molecule type" value="Genomic_DNA"/>
</dbReference>
<dbReference type="PANTHER" id="PTHR47506:SF1">
    <property type="entry name" value="HTH-TYPE TRANSCRIPTIONAL REGULATOR YJDC"/>
    <property type="match status" value="1"/>
</dbReference>
<evidence type="ECO:0000256" key="4">
    <source>
        <dbReference type="PROSITE-ProRule" id="PRU00335"/>
    </source>
</evidence>
<dbReference type="GeneID" id="74304682"/>
<name>A0A5N5VD65_MYCPH</name>
<dbReference type="Gene3D" id="1.10.10.60">
    <property type="entry name" value="Homeodomain-like"/>
    <property type="match status" value="1"/>
</dbReference>
<reference evidence="6 7" key="1">
    <citation type="submission" date="2012-10" db="EMBL/GenBank/DDBJ databases">
        <title>The draft sequence of the Mycobacterium pheli genome.</title>
        <authorList>
            <person name="Pettersson B.M.F."/>
            <person name="Das S."/>
            <person name="Dasgupta S."/>
            <person name="Bhattacharya A."/>
            <person name="Kirsebom L.A."/>
        </authorList>
    </citation>
    <scope>NUCLEOTIDE SEQUENCE [LARGE SCALE GENOMIC DNA]</scope>
    <source>
        <strain evidence="6 7">CCUG 21000</strain>
    </source>
</reference>
<dbReference type="InterPro" id="IPR011075">
    <property type="entry name" value="TetR_C"/>
</dbReference>
<dbReference type="Pfam" id="PF00440">
    <property type="entry name" value="TetR_N"/>
    <property type="match status" value="1"/>
</dbReference>
<feature type="DNA-binding region" description="H-T-H motif" evidence="4">
    <location>
        <begin position="29"/>
        <end position="48"/>
    </location>
</feature>
<gene>
    <name evidence="6" type="ORF">MPHL21000_02430</name>
</gene>
<dbReference type="AlphaFoldDB" id="A0A5N5VD65"/>
<proteinExistence type="predicted"/>
<dbReference type="InterPro" id="IPR009057">
    <property type="entry name" value="Homeodomain-like_sf"/>
</dbReference>
<evidence type="ECO:0000256" key="2">
    <source>
        <dbReference type="ARBA" id="ARBA00023125"/>
    </source>
</evidence>
<keyword evidence="2 4" id="KW-0238">DNA-binding</keyword>
<protein>
    <submittedName>
        <fullName evidence="6">TetR family transcriptional regulator</fullName>
    </submittedName>
</protein>
<dbReference type="InterPro" id="IPR036271">
    <property type="entry name" value="Tet_transcr_reg_TetR-rel_C_sf"/>
</dbReference>
<evidence type="ECO:0000259" key="5">
    <source>
        <dbReference type="PROSITE" id="PS50977"/>
    </source>
</evidence>
<feature type="domain" description="HTH tetR-type" evidence="5">
    <location>
        <begin position="6"/>
        <end position="66"/>
    </location>
</feature>
<evidence type="ECO:0000256" key="1">
    <source>
        <dbReference type="ARBA" id="ARBA00023015"/>
    </source>
</evidence>
<dbReference type="InterPro" id="IPR023772">
    <property type="entry name" value="DNA-bd_HTH_TetR-type_CS"/>
</dbReference>
<dbReference type="SUPFAM" id="SSF46689">
    <property type="entry name" value="Homeodomain-like"/>
    <property type="match status" value="1"/>
</dbReference>